<proteinExistence type="inferred from homology"/>
<dbReference type="Proteomes" id="UP000823990">
    <property type="component" value="Unassembled WGS sequence"/>
</dbReference>
<evidence type="ECO:0000259" key="9">
    <source>
        <dbReference type="Pfam" id="PF03807"/>
    </source>
</evidence>
<keyword evidence="2 6" id="KW-0641">Proline biosynthesis</keyword>
<comment type="catalytic activity">
    <reaction evidence="6">
        <text>L-proline + NADP(+) = (S)-1-pyrroline-5-carboxylate + NADPH + 2 H(+)</text>
        <dbReference type="Rhea" id="RHEA:14109"/>
        <dbReference type="ChEBI" id="CHEBI:15378"/>
        <dbReference type="ChEBI" id="CHEBI:17388"/>
        <dbReference type="ChEBI" id="CHEBI:57783"/>
        <dbReference type="ChEBI" id="CHEBI:58349"/>
        <dbReference type="ChEBI" id="CHEBI:60039"/>
        <dbReference type="EC" id="1.5.1.2"/>
    </reaction>
</comment>
<organism evidence="11 12">
    <name type="scientific">Candidatus Protoclostridium stercorigallinarum</name>
    <dbReference type="NCBI Taxonomy" id="2838741"/>
    <lineage>
        <taxon>Bacteria</taxon>
        <taxon>Bacillati</taxon>
        <taxon>Bacillota</taxon>
        <taxon>Clostridia</taxon>
        <taxon>Candidatus Protoclostridium</taxon>
    </lineage>
</organism>
<dbReference type="InterPro" id="IPR036291">
    <property type="entry name" value="NAD(P)-bd_dom_sf"/>
</dbReference>
<feature type="domain" description="Pyrroline-5-carboxylate reductase dimerisation" evidence="10">
    <location>
        <begin position="152"/>
        <end position="258"/>
    </location>
</feature>
<keyword evidence="3 6" id="KW-0521">NADP</keyword>
<dbReference type="InterPro" id="IPR000304">
    <property type="entry name" value="Pyrroline-COOH_reductase"/>
</dbReference>
<dbReference type="InterPro" id="IPR029036">
    <property type="entry name" value="P5CR_dimer"/>
</dbReference>
<accession>A0A9D1TR72</accession>
<gene>
    <name evidence="6 11" type="primary">proC</name>
    <name evidence="11" type="ORF">H9892_04290</name>
</gene>
<dbReference type="EC" id="1.5.1.2" evidence="6 7"/>
<comment type="function">
    <text evidence="5 6">Catalyzes the reduction of 1-pyrroline-5-carboxylate (PCA) to L-proline.</text>
</comment>
<feature type="domain" description="Pyrroline-5-carboxylate reductase catalytic N-terminal" evidence="9">
    <location>
        <begin position="6"/>
        <end position="90"/>
    </location>
</feature>
<reference evidence="11" key="2">
    <citation type="submission" date="2021-04" db="EMBL/GenBank/DDBJ databases">
        <authorList>
            <person name="Gilroy R."/>
        </authorList>
    </citation>
    <scope>NUCLEOTIDE SEQUENCE</scope>
    <source>
        <strain evidence="11">12435</strain>
    </source>
</reference>
<evidence type="ECO:0000256" key="5">
    <source>
        <dbReference type="ARBA" id="ARBA00058118"/>
    </source>
</evidence>
<evidence type="ECO:0000256" key="3">
    <source>
        <dbReference type="ARBA" id="ARBA00022857"/>
    </source>
</evidence>
<evidence type="ECO:0000256" key="2">
    <source>
        <dbReference type="ARBA" id="ARBA00022650"/>
    </source>
</evidence>
<dbReference type="Gene3D" id="1.10.3730.10">
    <property type="entry name" value="ProC C-terminal domain-like"/>
    <property type="match status" value="1"/>
</dbReference>
<evidence type="ECO:0000313" key="11">
    <source>
        <dbReference type="EMBL" id="HIW02540.1"/>
    </source>
</evidence>
<comment type="subcellular location">
    <subcellularLocation>
        <location evidence="6">Cytoplasm</location>
    </subcellularLocation>
</comment>
<comment type="catalytic activity">
    <reaction evidence="6">
        <text>L-proline + NAD(+) = (S)-1-pyrroline-5-carboxylate + NADH + 2 H(+)</text>
        <dbReference type="Rhea" id="RHEA:14105"/>
        <dbReference type="ChEBI" id="CHEBI:15378"/>
        <dbReference type="ChEBI" id="CHEBI:17388"/>
        <dbReference type="ChEBI" id="CHEBI:57540"/>
        <dbReference type="ChEBI" id="CHEBI:57945"/>
        <dbReference type="ChEBI" id="CHEBI:60039"/>
        <dbReference type="EC" id="1.5.1.2"/>
    </reaction>
</comment>
<dbReference type="NCBIfam" id="TIGR00112">
    <property type="entry name" value="proC"/>
    <property type="match status" value="1"/>
</dbReference>
<dbReference type="PANTHER" id="PTHR11645">
    <property type="entry name" value="PYRROLINE-5-CARBOXYLATE REDUCTASE"/>
    <property type="match status" value="1"/>
</dbReference>
<name>A0A9D1TR72_9FIRM</name>
<evidence type="ECO:0000256" key="7">
    <source>
        <dbReference type="NCBIfam" id="TIGR00112"/>
    </source>
</evidence>
<comment type="pathway">
    <text evidence="6">Amino-acid biosynthesis; L-proline biosynthesis; L-proline from L-glutamate 5-semialdehyde: step 1/1.</text>
</comment>
<evidence type="ECO:0000256" key="4">
    <source>
        <dbReference type="ARBA" id="ARBA00023002"/>
    </source>
</evidence>
<dbReference type="SUPFAM" id="SSF48179">
    <property type="entry name" value="6-phosphogluconate dehydrogenase C-terminal domain-like"/>
    <property type="match status" value="1"/>
</dbReference>
<dbReference type="GO" id="GO:0004735">
    <property type="term" value="F:pyrroline-5-carboxylate reductase activity"/>
    <property type="evidence" value="ECO:0007669"/>
    <property type="project" value="UniProtKB-UniRule"/>
</dbReference>
<dbReference type="EMBL" id="DXHS01000069">
    <property type="protein sequence ID" value="HIW02540.1"/>
    <property type="molecule type" value="Genomic_DNA"/>
</dbReference>
<evidence type="ECO:0000256" key="6">
    <source>
        <dbReference type="HAMAP-Rule" id="MF_01925"/>
    </source>
</evidence>
<keyword evidence="4 6" id="KW-0560">Oxidoreductase</keyword>
<dbReference type="FunFam" id="1.10.3730.10:FF:000001">
    <property type="entry name" value="Pyrroline-5-carboxylate reductase"/>
    <property type="match status" value="1"/>
</dbReference>
<dbReference type="Gene3D" id="3.40.50.720">
    <property type="entry name" value="NAD(P)-binding Rossmann-like Domain"/>
    <property type="match status" value="1"/>
</dbReference>
<keyword evidence="6" id="KW-0028">Amino-acid biosynthesis</keyword>
<dbReference type="Pfam" id="PF03807">
    <property type="entry name" value="F420_oxidored"/>
    <property type="match status" value="1"/>
</dbReference>
<dbReference type="InterPro" id="IPR008927">
    <property type="entry name" value="6-PGluconate_DH-like_C_sf"/>
</dbReference>
<dbReference type="AlphaFoldDB" id="A0A9D1TR72"/>
<dbReference type="GO" id="GO:0055129">
    <property type="term" value="P:L-proline biosynthetic process"/>
    <property type="evidence" value="ECO:0007669"/>
    <property type="project" value="UniProtKB-UniRule"/>
</dbReference>
<dbReference type="PIRSF" id="PIRSF000193">
    <property type="entry name" value="Pyrrol-5-carb_rd"/>
    <property type="match status" value="1"/>
</dbReference>
<protein>
    <recommendedName>
        <fullName evidence="6 7">Pyrroline-5-carboxylate reductase</fullName>
        <shortName evidence="6">P5C reductase</shortName>
        <shortName evidence="6">P5CR</shortName>
        <ecNumber evidence="6 7">1.5.1.2</ecNumber>
    </recommendedName>
    <alternativeName>
        <fullName evidence="6">PCA reductase</fullName>
    </alternativeName>
</protein>
<dbReference type="Pfam" id="PF14748">
    <property type="entry name" value="P5CR_dimer"/>
    <property type="match status" value="1"/>
</dbReference>
<keyword evidence="6" id="KW-0963">Cytoplasm</keyword>
<comment type="caution">
    <text evidence="11">The sequence shown here is derived from an EMBL/GenBank/DDBJ whole genome shotgun (WGS) entry which is preliminary data.</text>
</comment>
<dbReference type="InterPro" id="IPR028939">
    <property type="entry name" value="P5C_Rdtase_cat_N"/>
</dbReference>
<evidence type="ECO:0000259" key="10">
    <source>
        <dbReference type="Pfam" id="PF14748"/>
    </source>
</evidence>
<dbReference type="SUPFAM" id="SSF51735">
    <property type="entry name" value="NAD(P)-binding Rossmann-fold domains"/>
    <property type="match status" value="1"/>
</dbReference>
<evidence type="ECO:0000256" key="1">
    <source>
        <dbReference type="ARBA" id="ARBA00005525"/>
    </source>
</evidence>
<feature type="binding site" evidence="8">
    <location>
        <begin position="9"/>
        <end position="14"/>
    </location>
    <ligand>
        <name>NADP(+)</name>
        <dbReference type="ChEBI" id="CHEBI:58349"/>
    </ligand>
</feature>
<dbReference type="PANTHER" id="PTHR11645:SF0">
    <property type="entry name" value="PYRROLINE-5-CARBOXYLATE REDUCTASE 3"/>
    <property type="match status" value="1"/>
</dbReference>
<reference evidence="11" key="1">
    <citation type="journal article" date="2021" name="PeerJ">
        <title>Extensive microbial diversity within the chicken gut microbiome revealed by metagenomics and culture.</title>
        <authorList>
            <person name="Gilroy R."/>
            <person name="Ravi A."/>
            <person name="Getino M."/>
            <person name="Pursley I."/>
            <person name="Horton D.L."/>
            <person name="Alikhan N.F."/>
            <person name="Baker D."/>
            <person name="Gharbi K."/>
            <person name="Hall N."/>
            <person name="Watson M."/>
            <person name="Adriaenssens E.M."/>
            <person name="Foster-Nyarko E."/>
            <person name="Jarju S."/>
            <person name="Secka A."/>
            <person name="Antonio M."/>
            <person name="Oren A."/>
            <person name="Chaudhuri R.R."/>
            <person name="La Ragione R."/>
            <person name="Hildebrand F."/>
            <person name="Pallen M.J."/>
        </authorList>
    </citation>
    <scope>NUCLEOTIDE SEQUENCE</scope>
    <source>
        <strain evidence="11">12435</strain>
    </source>
</reference>
<evidence type="ECO:0000256" key="8">
    <source>
        <dbReference type="PIRSR" id="PIRSR000193-1"/>
    </source>
</evidence>
<evidence type="ECO:0000313" key="12">
    <source>
        <dbReference type="Proteomes" id="UP000823990"/>
    </source>
</evidence>
<dbReference type="GO" id="GO:0005737">
    <property type="term" value="C:cytoplasm"/>
    <property type="evidence" value="ECO:0007669"/>
    <property type="project" value="UniProtKB-SubCell"/>
</dbReference>
<sequence length="262" mass="27746">MKRVNVGFIGYGNMAKAIAASFSSCGKTDGIRAYDVSSSAPDGNAEMCASASELVSRSDVVFLSVKPQSAADALSGLDFSGKIVVSIMAGTNIAKLRSLCKGAEKIVRVMPNLCARVGKSVNAYCPVGLDEEETKLAEDLLSCFGLAEKFDESYFDVITGLTGSSPAYTFRYARALTECGVRNGMTFEQARDMSLYCVSACMDMLSSASSLDEMQTMINNVCSKGGTTIEGIYALDKGNFDELVISAVNAAISRSRELSSGK</sequence>
<comment type="similarity">
    <text evidence="1 6">Belongs to the pyrroline-5-carboxylate reductase family.</text>
</comment>
<dbReference type="HAMAP" id="MF_01925">
    <property type="entry name" value="P5C_reductase"/>
    <property type="match status" value="1"/>
</dbReference>